<feature type="region of interest" description="Disordered" evidence="1">
    <location>
        <begin position="899"/>
        <end position="933"/>
    </location>
</feature>
<feature type="compositionally biased region" description="Polar residues" evidence="1">
    <location>
        <begin position="1139"/>
        <end position="1149"/>
    </location>
</feature>
<feature type="compositionally biased region" description="Polar residues" evidence="1">
    <location>
        <begin position="287"/>
        <end position="310"/>
    </location>
</feature>
<evidence type="ECO:0000256" key="1">
    <source>
        <dbReference type="SAM" id="MobiDB-lite"/>
    </source>
</evidence>
<dbReference type="Proteomes" id="UP000054988">
    <property type="component" value="Unassembled WGS sequence"/>
</dbReference>
<feature type="region of interest" description="Disordered" evidence="1">
    <location>
        <begin position="1"/>
        <end position="128"/>
    </location>
</feature>
<dbReference type="InterPro" id="IPR003123">
    <property type="entry name" value="VPS9"/>
</dbReference>
<dbReference type="InterPro" id="IPR037191">
    <property type="entry name" value="VPS9_dom_sf"/>
</dbReference>
<feature type="region of interest" description="Disordered" evidence="1">
    <location>
        <begin position="266"/>
        <end position="403"/>
    </location>
</feature>
<proteinExistence type="predicted"/>
<organism evidence="3 4">
    <name type="scientific">Moniliophthora roreri</name>
    <name type="common">Frosty pod rot fungus</name>
    <name type="synonym">Monilia roreri</name>
    <dbReference type="NCBI Taxonomy" id="221103"/>
    <lineage>
        <taxon>Eukaryota</taxon>
        <taxon>Fungi</taxon>
        <taxon>Dikarya</taxon>
        <taxon>Basidiomycota</taxon>
        <taxon>Agaricomycotina</taxon>
        <taxon>Agaricomycetes</taxon>
        <taxon>Agaricomycetidae</taxon>
        <taxon>Agaricales</taxon>
        <taxon>Marasmiineae</taxon>
        <taxon>Marasmiaceae</taxon>
        <taxon>Moniliophthora</taxon>
    </lineage>
</organism>
<dbReference type="AlphaFoldDB" id="A0A0W0FD91"/>
<dbReference type="eggNOG" id="KOG2319">
    <property type="taxonomic scope" value="Eukaryota"/>
</dbReference>
<feature type="compositionally biased region" description="Basic and acidic residues" evidence="1">
    <location>
        <begin position="535"/>
        <end position="555"/>
    </location>
</feature>
<feature type="compositionally biased region" description="Pro residues" evidence="1">
    <location>
        <begin position="329"/>
        <end position="338"/>
    </location>
</feature>
<feature type="region of interest" description="Disordered" evidence="1">
    <location>
        <begin position="735"/>
        <end position="823"/>
    </location>
</feature>
<evidence type="ECO:0000313" key="3">
    <source>
        <dbReference type="EMBL" id="KTB34320.1"/>
    </source>
</evidence>
<sequence>MSKSTTNRESNFPATSIGRSSGAKFLSSPSHTLSRSPSNESLVTHPLLSPASSSTNVSGTAWDNGFSASSSPSTTNTSIGYVPYTPRHRPPSSHLTHTSASTTSTSPSPSVFVTPATPNVSSGSGGDASSKLQLMNLKSAAQGLGLDVGSVGWAIVERLVGIAVGDESEEEEWKEIWTALGTGKATLLLPADPLSSLGAHMSISRNDKDGIRRGNIINSLFVSPALVKNHVLYCDTSSTHFVSMSGLCGTIATDQTITLTSTLHPSTKSYKDIAQPSTRASGFASFTPPSSSTNPKYSTYTLPSHTSTFTLPPRGSLISTTHDPKKKPPLPPRRPPGPGASIPRPTTPSGTSSGRLASLVNLFGRSNPTSQAQSPSSTPIPIPTENASGSRPPSILSVDEADSTPTSALTVQAYAISSSIHTQEALRGIWRAHVLFVKERLKLDSEPPTPQLVIDRTLDFMDQEAVFPVLRLPLPGAQVKRRRRRRDDENDSGYRYEINPYDGSSEMGSWKDIEDLAAIWQSFYADLEDEIRGTAEMKSRESSEGNDSDHNEKESTTSASVSASVSEDGLEKERILIMGEEALDAEERQDREDARVREILERVEKVLCSENGVFGRLFPQPSPQCSPSSAEEGAEDAAHDEALASRIAALNLVDFGLGDLDIDLGVGSKERHAQEGKLMNIVKACGEALTKLEEAHSPKQKAAVLVVSHKVLVEGLEKVPTVRLKPQDADEVEVDGVVKRKDAEKSEPMDDTKPLTVLGGAQVTSPASEEEPTVPSIDALRPSPSSSPSPLPSTPPPAKTETLPQTPAPIDPASVTPETPHHHPPALSLDTIFPLLILSVVKANPPRLISHLLYTQRFRNRSFGGEEAYCLVNLMAVAEFIGALDPSTVTSTRLGILPQVSTTPGSGPIPIPTPSSRPGSRMSQSAQSTTSTSFTLRHRVEQQVDALSTSAGRVLTGVSGVVDTSFGILKNMNLTLPQVSLATPEVKDAAPWNGQRDVLVRRDTGGFSIRGLKLPGLGGGGGGSGSGQGRREEEMVSVSRPGSVRSRRSTASRIVTDSDEDEDEDDSASGSGSGDDEVSDDDEDDDNEAGEYVADARSIKSFESMMSSRRRETKRSAKDVAGAARKSLSDRLARVSSGIMGTQSASASTGIKAPSPPASRRSSLLVNAPANRFDSPVTSPALTTHPLPLPVPGLRLAPPNKRLLECTDADELRLKDVAELLKEYKRLVEGVRSVGGFDDSLSADS</sequence>
<dbReference type="Gene3D" id="1.20.1050.80">
    <property type="entry name" value="VPS9 domain"/>
    <property type="match status" value="2"/>
</dbReference>
<dbReference type="PROSITE" id="PS51205">
    <property type="entry name" value="VPS9"/>
    <property type="match status" value="1"/>
</dbReference>
<reference evidence="3 4" key="1">
    <citation type="submission" date="2015-12" db="EMBL/GenBank/DDBJ databases">
        <title>Draft genome sequence of Moniliophthora roreri, the causal agent of frosty pod rot of cacao.</title>
        <authorList>
            <person name="Aime M.C."/>
            <person name="Diaz-Valderrama J.R."/>
            <person name="Kijpornyongpan T."/>
            <person name="Phillips-Mora W."/>
        </authorList>
    </citation>
    <scope>NUCLEOTIDE SEQUENCE [LARGE SCALE GENOMIC DNA]</scope>
    <source>
        <strain evidence="3 4">MCA 2952</strain>
    </source>
</reference>
<feature type="compositionally biased region" description="Gly residues" evidence="1">
    <location>
        <begin position="1016"/>
        <end position="1028"/>
    </location>
</feature>
<feature type="compositionally biased region" description="Polar residues" evidence="1">
    <location>
        <begin position="50"/>
        <end position="61"/>
    </location>
</feature>
<feature type="compositionally biased region" description="Basic and acidic residues" evidence="1">
    <location>
        <begin position="736"/>
        <end position="753"/>
    </location>
</feature>
<feature type="compositionally biased region" description="Low complexity" evidence="1">
    <location>
        <begin position="366"/>
        <end position="379"/>
    </location>
</feature>
<evidence type="ECO:0000259" key="2">
    <source>
        <dbReference type="PROSITE" id="PS51205"/>
    </source>
</evidence>
<dbReference type="PANTHER" id="PTHR23101:SF25">
    <property type="entry name" value="GTPASE-ACTIVATING PROTEIN AND VPS9 DOMAIN-CONTAINING PROTEIN 1"/>
    <property type="match status" value="1"/>
</dbReference>
<feature type="compositionally biased region" description="Pro residues" evidence="1">
    <location>
        <begin position="785"/>
        <end position="798"/>
    </location>
</feature>
<dbReference type="GO" id="GO:0005829">
    <property type="term" value="C:cytosol"/>
    <property type="evidence" value="ECO:0007669"/>
    <property type="project" value="TreeGrafter"/>
</dbReference>
<protein>
    <recommendedName>
        <fullName evidence="2">VPS9 domain-containing protein</fullName>
    </recommendedName>
</protein>
<dbReference type="GO" id="GO:0030139">
    <property type="term" value="C:endocytic vesicle"/>
    <property type="evidence" value="ECO:0007669"/>
    <property type="project" value="TreeGrafter"/>
</dbReference>
<gene>
    <name evidence="3" type="ORF">WG66_13112</name>
</gene>
<feature type="domain" description="VPS9" evidence="2">
    <location>
        <begin position="637"/>
        <end position="890"/>
    </location>
</feature>
<feature type="region of interest" description="Disordered" evidence="1">
    <location>
        <begin position="478"/>
        <end position="497"/>
    </location>
</feature>
<evidence type="ECO:0000313" key="4">
    <source>
        <dbReference type="Proteomes" id="UP000054988"/>
    </source>
</evidence>
<dbReference type="SUPFAM" id="SSF109993">
    <property type="entry name" value="VPS9 domain"/>
    <property type="match status" value="1"/>
</dbReference>
<feature type="region of interest" description="Disordered" evidence="1">
    <location>
        <begin position="1176"/>
        <end position="1195"/>
    </location>
</feature>
<feature type="compositionally biased region" description="Low complexity" evidence="1">
    <location>
        <begin position="67"/>
        <end position="78"/>
    </location>
</feature>
<feature type="compositionally biased region" description="Low complexity" evidence="1">
    <location>
        <begin position="92"/>
        <end position="118"/>
    </location>
</feature>
<dbReference type="Pfam" id="PF02204">
    <property type="entry name" value="VPS9"/>
    <property type="match status" value="1"/>
</dbReference>
<feature type="compositionally biased region" description="Acidic residues" evidence="1">
    <location>
        <begin position="1057"/>
        <end position="1067"/>
    </location>
</feature>
<accession>A0A0W0FD91</accession>
<dbReference type="GO" id="GO:0016192">
    <property type="term" value="P:vesicle-mediated transport"/>
    <property type="evidence" value="ECO:0007669"/>
    <property type="project" value="InterPro"/>
</dbReference>
<dbReference type="GO" id="GO:0005085">
    <property type="term" value="F:guanyl-nucleotide exchange factor activity"/>
    <property type="evidence" value="ECO:0007669"/>
    <property type="project" value="InterPro"/>
</dbReference>
<name>A0A0W0FD91_MONRR</name>
<feature type="compositionally biased region" description="Acidic residues" evidence="1">
    <location>
        <begin position="1074"/>
        <end position="1089"/>
    </location>
</feature>
<feature type="compositionally biased region" description="Low complexity" evidence="1">
    <location>
        <begin position="26"/>
        <end position="38"/>
    </location>
</feature>
<dbReference type="EMBL" id="LATX01002091">
    <property type="protein sequence ID" value="KTB34320.1"/>
    <property type="molecule type" value="Genomic_DNA"/>
</dbReference>
<dbReference type="GO" id="GO:0031267">
    <property type="term" value="F:small GTPase binding"/>
    <property type="evidence" value="ECO:0007669"/>
    <property type="project" value="TreeGrafter"/>
</dbReference>
<feature type="compositionally biased region" description="Low complexity" evidence="1">
    <location>
        <begin position="556"/>
        <end position="567"/>
    </location>
</feature>
<feature type="compositionally biased region" description="Low complexity" evidence="1">
    <location>
        <begin position="916"/>
        <end position="933"/>
    </location>
</feature>
<feature type="region of interest" description="Disordered" evidence="1">
    <location>
        <begin position="535"/>
        <end position="567"/>
    </location>
</feature>
<comment type="caution">
    <text evidence="3">The sequence shown here is derived from an EMBL/GenBank/DDBJ whole genome shotgun (WGS) entry which is preliminary data.</text>
</comment>
<feature type="compositionally biased region" description="Polar residues" evidence="1">
    <location>
        <begin position="1"/>
        <end position="19"/>
    </location>
</feature>
<dbReference type="InterPro" id="IPR045046">
    <property type="entry name" value="Vps9-like"/>
</dbReference>
<dbReference type="PANTHER" id="PTHR23101">
    <property type="entry name" value="RAB GDP/GTP EXCHANGE FACTOR"/>
    <property type="match status" value="1"/>
</dbReference>
<feature type="region of interest" description="Disordered" evidence="1">
    <location>
        <begin position="1009"/>
        <end position="1162"/>
    </location>
</feature>